<evidence type="ECO:0008006" key="4">
    <source>
        <dbReference type="Google" id="ProtNLM"/>
    </source>
</evidence>
<feature type="transmembrane region" description="Helical" evidence="1">
    <location>
        <begin position="83"/>
        <end position="101"/>
    </location>
</feature>
<dbReference type="Proteomes" id="UP000650081">
    <property type="component" value="Unassembled WGS sequence"/>
</dbReference>
<dbReference type="SUPFAM" id="SSF48452">
    <property type="entry name" value="TPR-like"/>
    <property type="match status" value="1"/>
</dbReference>
<sequence>MLDDRDIELLEAYTYGEVSPEEERTLRSRLLDDPAFASAVRQWELMEREGFVATPTQATRDLVKEALDEKRIDPPATESNRAWLWYAIIALLLLLTALLAWKWLSGTETTTTSPPPTEQATENTVYADLVKEYFRHLPSENFHLGSEQTLEERALAAYEARDYATALPLLLETVATGGDSLNLLYAGVAALGMGDGERAMIYLDLVVSIETLQAFREEATYFRALSFISNGDVQKARKLIEENSNNQKFSPLTKLKDKIYD</sequence>
<keyword evidence="3" id="KW-1185">Reference proteome</keyword>
<protein>
    <recommendedName>
        <fullName evidence="4">Anti-sigma factor</fullName>
    </recommendedName>
</protein>
<dbReference type="AlphaFoldDB" id="A0A923PHZ3"/>
<accession>A0A923PHZ3</accession>
<reference evidence="2" key="1">
    <citation type="submission" date="2020-08" db="EMBL/GenBank/DDBJ databases">
        <title>Lewinella bacteria from marine environments.</title>
        <authorList>
            <person name="Zhong Y."/>
        </authorList>
    </citation>
    <scope>NUCLEOTIDE SEQUENCE</scope>
    <source>
        <strain evidence="2">KCTC 42187</strain>
    </source>
</reference>
<evidence type="ECO:0000313" key="2">
    <source>
        <dbReference type="EMBL" id="MBC6992945.1"/>
    </source>
</evidence>
<evidence type="ECO:0000313" key="3">
    <source>
        <dbReference type="Proteomes" id="UP000650081"/>
    </source>
</evidence>
<evidence type="ECO:0000256" key="1">
    <source>
        <dbReference type="SAM" id="Phobius"/>
    </source>
</evidence>
<dbReference type="RefSeq" id="WP_187465073.1">
    <property type="nucleotide sequence ID" value="NZ_JACSIT010000040.1"/>
</dbReference>
<keyword evidence="1" id="KW-0812">Transmembrane</keyword>
<proteinExistence type="predicted"/>
<dbReference type="InterPro" id="IPR011990">
    <property type="entry name" value="TPR-like_helical_dom_sf"/>
</dbReference>
<keyword evidence="1" id="KW-0472">Membrane</keyword>
<keyword evidence="1" id="KW-1133">Transmembrane helix</keyword>
<name>A0A923PHZ3_9BACT</name>
<organism evidence="2 3">
    <name type="scientific">Neolewinella lacunae</name>
    <dbReference type="NCBI Taxonomy" id="1517758"/>
    <lineage>
        <taxon>Bacteria</taxon>
        <taxon>Pseudomonadati</taxon>
        <taxon>Bacteroidota</taxon>
        <taxon>Saprospiria</taxon>
        <taxon>Saprospirales</taxon>
        <taxon>Lewinellaceae</taxon>
        <taxon>Neolewinella</taxon>
    </lineage>
</organism>
<gene>
    <name evidence="2" type="ORF">H9S92_02100</name>
</gene>
<dbReference type="Gene3D" id="1.25.40.10">
    <property type="entry name" value="Tetratricopeptide repeat domain"/>
    <property type="match status" value="1"/>
</dbReference>
<comment type="caution">
    <text evidence="2">The sequence shown here is derived from an EMBL/GenBank/DDBJ whole genome shotgun (WGS) entry which is preliminary data.</text>
</comment>
<dbReference type="EMBL" id="JACSIT010000040">
    <property type="protein sequence ID" value="MBC6992945.1"/>
    <property type="molecule type" value="Genomic_DNA"/>
</dbReference>